<proteinExistence type="predicted"/>
<feature type="region of interest" description="Disordered" evidence="1">
    <location>
        <begin position="34"/>
        <end position="63"/>
    </location>
</feature>
<dbReference type="EMBL" id="BMHY01000001">
    <property type="protein sequence ID" value="GGG58157.1"/>
    <property type="molecule type" value="Genomic_DNA"/>
</dbReference>
<evidence type="ECO:0000313" key="2">
    <source>
        <dbReference type="EMBL" id="GGG58157.1"/>
    </source>
</evidence>
<comment type="caution">
    <text evidence="2">The sequence shown here is derived from an EMBL/GenBank/DDBJ whole genome shotgun (WGS) entry which is preliminary data.</text>
</comment>
<evidence type="ECO:0000313" key="3">
    <source>
        <dbReference type="Proteomes" id="UP000600247"/>
    </source>
</evidence>
<keyword evidence="3" id="KW-1185">Reference proteome</keyword>
<dbReference type="AlphaFoldDB" id="A0A917GVJ2"/>
<organism evidence="2 3">
    <name type="scientific">Paenibacillus radicis</name>
    <name type="common">ex Gao et al. 2016</name>
    <dbReference type="NCBI Taxonomy" id="1737354"/>
    <lineage>
        <taxon>Bacteria</taxon>
        <taxon>Bacillati</taxon>
        <taxon>Bacillota</taxon>
        <taxon>Bacilli</taxon>
        <taxon>Bacillales</taxon>
        <taxon>Paenibacillaceae</taxon>
        <taxon>Paenibacillus</taxon>
    </lineage>
</organism>
<protein>
    <submittedName>
        <fullName evidence="2">Uncharacterized protein</fullName>
    </submittedName>
</protein>
<evidence type="ECO:0000256" key="1">
    <source>
        <dbReference type="SAM" id="MobiDB-lite"/>
    </source>
</evidence>
<name>A0A917GVJ2_9BACL</name>
<dbReference type="RefSeq" id="WP_188887693.1">
    <property type="nucleotide sequence ID" value="NZ_BMHY01000001.1"/>
</dbReference>
<sequence>MKKMTVKNYASIVKNAPAKVAAKGKVKISGYGGSVGGYSNNNNNNNCHRSSNRQDDRRNDPFFGPSLAQRLRGWAKASTIVTVVLDKFVIRGRIISVDGDGFEMTIVENHRSGGRSGGDRQHHLFQPGSIVFITFKQVNAVAAGPNC</sequence>
<dbReference type="Proteomes" id="UP000600247">
    <property type="component" value="Unassembled WGS sequence"/>
</dbReference>
<feature type="compositionally biased region" description="Low complexity" evidence="1">
    <location>
        <begin position="37"/>
        <end position="49"/>
    </location>
</feature>
<gene>
    <name evidence="2" type="ORF">GCM10010918_09050</name>
</gene>
<accession>A0A917GVJ2</accession>
<reference evidence="2 3" key="1">
    <citation type="journal article" date="2014" name="Int. J. Syst. Evol. Microbiol.">
        <title>Complete genome sequence of Corynebacterium casei LMG S-19264T (=DSM 44701T), isolated from a smear-ripened cheese.</title>
        <authorList>
            <consortium name="US DOE Joint Genome Institute (JGI-PGF)"/>
            <person name="Walter F."/>
            <person name="Albersmeier A."/>
            <person name="Kalinowski J."/>
            <person name="Ruckert C."/>
        </authorList>
    </citation>
    <scope>NUCLEOTIDE SEQUENCE [LARGE SCALE GENOMIC DNA]</scope>
    <source>
        <strain evidence="2 3">CGMCC 1.15286</strain>
    </source>
</reference>